<sequence length="1520" mass="165884">MSATLAKLNTGAAAVGSANGITQQADDPFTSSPAQSQSSHSHRYSNFDTQLFALNHQSPTQAKRALEAHLAETERRLHEASRLGTALVQQRKDLTERLKEVESQKEESDIGPELRQKLSDIEKEYNELGRESARAFLGPKPRVPLSEETANAPFALNGGRPPSPTKFSSQATDSPSKLSVPSRKQRNQTSSRVHDIELVTDISTSLLAQIRRLQTVLADREESLKAVNLEKSRLEIEAESFAQRLKSLDESEQRYKDENWSLETQTHELFAAAKEAGDREQRLQQSLAATTSEKTAAQRELDDLKQANGKLTEDHAAARKTLESELAGLRKDVAFFESDRTVLQRKVEELTSQNQELAKAVAGRFAHENHESTRELGPEPEDLPVDHSDSEHSPPSSPSKATSRHSMLESETLKSSLHHAHRMIQNLKSNVHREKTEKVELKRMLQEARDELEVRRSSHGTTDSGGKRAKARPQQDFSKKSFRPGVLGAGRNSRTDIMLEEAAEWEDHNGDDSPSRAAAARSHGLNRGIPDDKLTDKSDAYQTANDSEDAFETANERDNPTEDETFQTGAESMAGDSSDEKTETEDTTVRSETVRGRRALPHETAEPVNRASFISTASSSADEDDGDVHHQDVKMPLQAHPQRYRLRLNRGSRRSQVSGEGTPSSNSSSVKNSPASYASTGIQGGQSLYAELGDMNGDESGEEVDGTPSRTSIVSQRSSPGTRFPIHTVVAADFPRVPKAPMVDSGMMTEPLERLLSYGDPAVAGVLEHDVGSQGDVPAPVPATPQTRDVGVQRSPASGSRVNSESSTTPSSLRPIWDQPLAKFASQIPTFGPALTSTPMSTRSAASQSTTHETSPRTLTEPSSAHALSFSSIQTLETAPVEPALLTPPRHTQRPYGTTSGDTTALVESENELSAALKGGILGSHLGWNKTQLPEPPRIADDENLQESPIIPASTGDRERMLFGEVPGNFAQGGLGRPDQSNFPSDAVFVDTADQGSQTLLSSVEIENILRHREQKLPILVPLDGHESSKVPPLKPLSDIGASVASHERTRSHDSTTNLVRAQGSTAEAAILAREAVPLKSSKRQGSLNSIRAAAASGTYPPLPPDHREAIAAAAQKAPSIEALPAVMGPPLVPASAYRQPAYRPRTPTEQRPSTSASKLGSTTPRVRYSAQRNQMSRRSSVSSFASELDERFNIRTDGMPMVPHGLEGGTDPRMIQAITQTMIGEYLWKYTRKAGRVEMSDNRHRRFFWVHPYTRTLYWSDRDPATAGRAELKAKSVAIEAVRVVTDDNPMPPGLHRKSLVIITPGRAVKFTATTGQRHETWFNALSYLLLRTGPETAGVSDANDITTEDVGEFNPSSGRRFSRPGGSRVSLSSYNSRTTRGHSPQPRNQSSLYTRLPTGAPVDGATAQPSTAGRTPQSSRKEQGTSMSSRLSNYWRSGKPGRASMSSRKSTQQERVGNESIYDASVVHDSAEDVRQIISQQERGSDQLENVRACCDGRHDVGSLSKNGRHSHTHSYDR</sequence>
<feature type="region of interest" description="Disordered" evidence="2">
    <location>
        <begin position="1500"/>
        <end position="1520"/>
    </location>
</feature>
<dbReference type="GO" id="GO:0032065">
    <property type="term" value="P:maintenance of protein location in cell cortex"/>
    <property type="evidence" value="ECO:0007669"/>
    <property type="project" value="InterPro"/>
</dbReference>
<dbReference type="InterPro" id="IPR001849">
    <property type="entry name" value="PH_domain"/>
</dbReference>
<feature type="coiled-coil region" evidence="1">
    <location>
        <begin position="63"/>
        <end position="104"/>
    </location>
</feature>
<reference evidence="5" key="1">
    <citation type="submission" date="2017-03" db="EMBL/GenBank/DDBJ databases">
        <authorList>
            <person name="Sharma R."/>
            <person name="Thines M."/>
        </authorList>
    </citation>
    <scope>NUCLEOTIDE SEQUENCE [LARGE SCALE GENOMIC DNA]</scope>
</reference>
<feature type="compositionally biased region" description="Polar residues" evidence="2">
    <location>
        <begin position="1409"/>
        <end position="1437"/>
    </location>
</feature>
<evidence type="ECO:0000313" key="4">
    <source>
        <dbReference type="EMBL" id="SLM39789.1"/>
    </source>
</evidence>
<feature type="region of interest" description="Disordered" evidence="2">
    <location>
        <begin position="152"/>
        <end position="192"/>
    </location>
</feature>
<evidence type="ECO:0000259" key="3">
    <source>
        <dbReference type="PROSITE" id="PS50003"/>
    </source>
</evidence>
<protein>
    <submittedName>
        <fullName evidence="4">Pleckstrin homology-like domain</fullName>
    </submittedName>
</protein>
<feature type="coiled-coil region" evidence="1">
    <location>
        <begin position="217"/>
        <end position="251"/>
    </location>
</feature>
<feature type="compositionally biased region" description="Basic residues" evidence="2">
    <location>
        <begin position="1509"/>
        <end position="1520"/>
    </location>
</feature>
<evidence type="ECO:0000313" key="5">
    <source>
        <dbReference type="Proteomes" id="UP000192927"/>
    </source>
</evidence>
<dbReference type="Proteomes" id="UP000192927">
    <property type="component" value="Unassembled WGS sequence"/>
</dbReference>
<name>A0A1W5DA87_9LECA</name>
<feature type="region of interest" description="Disordered" evidence="2">
    <location>
        <begin position="1143"/>
        <end position="1183"/>
    </location>
</feature>
<feature type="compositionally biased region" description="Polar residues" evidence="2">
    <location>
        <begin position="165"/>
        <end position="179"/>
    </location>
</feature>
<dbReference type="GO" id="GO:0000226">
    <property type="term" value="P:microtubule cytoskeleton organization"/>
    <property type="evidence" value="ECO:0007669"/>
    <property type="project" value="TreeGrafter"/>
</dbReference>
<feature type="region of interest" description="Disordered" evidence="2">
    <location>
        <begin position="450"/>
        <end position="724"/>
    </location>
</feature>
<organism evidence="4 5">
    <name type="scientific">Lasallia pustulata</name>
    <dbReference type="NCBI Taxonomy" id="136370"/>
    <lineage>
        <taxon>Eukaryota</taxon>
        <taxon>Fungi</taxon>
        <taxon>Dikarya</taxon>
        <taxon>Ascomycota</taxon>
        <taxon>Pezizomycotina</taxon>
        <taxon>Lecanoromycetes</taxon>
        <taxon>OSLEUM clade</taxon>
        <taxon>Umbilicariomycetidae</taxon>
        <taxon>Umbilicariales</taxon>
        <taxon>Umbilicariaceae</taxon>
        <taxon>Lasallia</taxon>
    </lineage>
</organism>
<keyword evidence="5" id="KW-1185">Reference proteome</keyword>
<feature type="compositionally biased region" description="Acidic residues" evidence="2">
    <location>
        <begin position="696"/>
        <end position="705"/>
    </location>
</feature>
<feature type="coiled-coil region" evidence="1">
    <location>
        <begin position="280"/>
        <end position="360"/>
    </location>
</feature>
<dbReference type="PANTHER" id="PTHR28190:SF1">
    <property type="entry name" value="NUCLEAR MIGRATION PROTEIN NUM1"/>
    <property type="match status" value="1"/>
</dbReference>
<dbReference type="EMBL" id="FWEW01003550">
    <property type="protein sequence ID" value="SLM39789.1"/>
    <property type="molecule type" value="Genomic_DNA"/>
</dbReference>
<dbReference type="InterPro" id="IPR053005">
    <property type="entry name" value="Nuclear_Pos-Cytoskel_Interact"/>
</dbReference>
<accession>A0A1W5DA87</accession>
<feature type="compositionally biased region" description="Basic residues" evidence="2">
    <location>
        <begin position="642"/>
        <end position="653"/>
    </location>
</feature>
<feature type="compositionally biased region" description="Low complexity" evidence="2">
    <location>
        <begin position="664"/>
        <end position="679"/>
    </location>
</feature>
<dbReference type="GO" id="GO:0005938">
    <property type="term" value="C:cell cortex"/>
    <property type="evidence" value="ECO:0007669"/>
    <property type="project" value="InterPro"/>
</dbReference>
<proteinExistence type="predicted"/>
<feature type="compositionally biased region" description="Basic and acidic residues" evidence="2">
    <location>
        <begin position="529"/>
        <end position="539"/>
    </location>
</feature>
<feature type="region of interest" description="Disordered" evidence="2">
    <location>
        <begin position="1340"/>
        <end position="1461"/>
    </location>
</feature>
<keyword evidence="1" id="KW-0175">Coiled coil</keyword>
<evidence type="ECO:0000256" key="2">
    <source>
        <dbReference type="SAM" id="MobiDB-lite"/>
    </source>
</evidence>
<feature type="region of interest" description="Disordered" evidence="2">
    <location>
        <begin position="879"/>
        <end position="905"/>
    </location>
</feature>
<feature type="compositionally biased region" description="Basic and acidic residues" evidence="2">
    <location>
        <begin position="587"/>
        <end position="605"/>
    </location>
</feature>
<dbReference type="GO" id="GO:0005543">
    <property type="term" value="F:phospholipid binding"/>
    <property type="evidence" value="ECO:0007669"/>
    <property type="project" value="InterPro"/>
</dbReference>
<feature type="compositionally biased region" description="Polar residues" evidence="2">
    <location>
        <begin position="1371"/>
        <end position="1395"/>
    </location>
</feature>
<feature type="compositionally biased region" description="Polar residues" evidence="2">
    <location>
        <begin position="708"/>
        <end position="721"/>
    </location>
</feature>
<feature type="compositionally biased region" description="Low complexity" evidence="2">
    <location>
        <begin position="1357"/>
        <end position="1370"/>
    </location>
</feature>
<dbReference type="PANTHER" id="PTHR28190">
    <property type="entry name" value="NUCLEAR MIGRATION PROTEIN NUM1"/>
    <property type="match status" value="1"/>
</dbReference>
<feature type="compositionally biased region" description="Polar residues" evidence="2">
    <location>
        <begin position="1446"/>
        <end position="1457"/>
    </location>
</feature>
<feature type="region of interest" description="Disordered" evidence="2">
    <location>
        <begin position="830"/>
        <end position="866"/>
    </location>
</feature>
<evidence type="ECO:0000256" key="1">
    <source>
        <dbReference type="SAM" id="Coils"/>
    </source>
</evidence>
<dbReference type="CDD" id="cd13365">
    <property type="entry name" value="PH_PLC_plant-like"/>
    <property type="match status" value="1"/>
</dbReference>
<dbReference type="InterPro" id="IPR024774">
    <property type="entry name" value="PH_dom-Mcp5-type"/>
</dbReference>
<feature type="region of interest" description="Disordered" evidence="2">
    <location>
        <begin position="771"/>
        <end position="815"/>
    </location>
</feature>
<feature type="compositionally biased region" description="Basic and acidic residues" evidence="2">
    <location>
        <begin position="505"/>
        <end position="514"/>
    </location>
</feature>
<feature type="compositionally biased region" description="Polar residues" evidence="2">
    <location>
        <begin position="795"/>
        <end position="812"/>
    </location>
</feature>
<feature type="domain" description="PH" evidence="3">
    <location>
        <begin position="1231"/>
        <end position="1332"/>
    </location>
</feature>
<dbReference type="Pfam" id="PF12814">
    <property type="entry name" value="Mcp5_PH"/>
    <property type="match status" value="1"/>
</dbReference>
<dbReference type="GO" id="GO:0005739">
    <property type="term" value="C:mitochondrion"/>
    <property type="evidence" value="ECO:0007669"/>
    <property type="project" value="TreeGrafter"/>
</dbReference>
<feature type="region of interest" description="Disordered" evidence="2">
    <location>
        <begin position="363"/>
        <end position="411"/>
    </location>
</feature>
<feature type="compositionally biased region" description="Basic and acidic residues" evidence="2">
    <location>
        <begin position="365"/>
        <end position="377"/>
    </location>
</feature>
<dbReference type="SMART" id="SM00233">
    <property type="entry name" value="PH"/>
    <property type="match status" value="1"/>
</dbReference>
<dbReference type="SUPFAM" id="SSF50729">
    <property type="entry name" value="PH domain-like"/>
    <property type="match status" value="1"/>
</dbReference>
<feature type="compositionally biased region" description="Polar residues" evidence="2">
    <location>
        <begin position="1148"/>
        <end position="1175"/>
    </location>
</feature>
<dbReference type="PROSITE" id="PS50003">
    <property type="entry name" value="PH_DOMAIN"/>
    <property type="match status" value="1"/>
</dbReference>
<feature type="compositionally biased region" description="Polar residues" evidence="2">
    <location>
        <begin position="835"/>
        <end position="863"/>
    </location>
</feature>
<dbReference type="GO" id="GO:0015631">
    <property type="term" value="F:tubulin binding"/>
    <property type="evidence" value="ECO:0007669"/>
    <property type="project" value="TreeGrafter"/>
</dbReference>
<feature type="region of interest" description="Disordered" evidence="2">
    <location>
        <begin position="22"/>
        <end position="43"/>
    </location>
</feature>